<accession>A0A4Q9LEH4</accession>
<dbReference type="EMBL" id="PITK01002592">
    <property type="protein sequence ID" value="TBU06358.1"/>
    <property type="molecule type" value="Genomic_DNA"/>
</dbReference>
<proteinExistence type="predicted"/>
<dbReference type="InterPro" id="IPR036390">
    <property type="entry name" value="WH_DNA-bd_sf"/>
</dbReference>
<comment type="caution">
    <text evidence="1">The sequence shown here is derived from an EMBL/GenBank/DDBJ whole genome shotgun (WGS) entry which is preliminary data.</text>
</comment>
<dbReference type="AlphaFoldDB" id="A0A4Q9LEH4"/>
<dbReference type="SUPFAM" id="SSF46785">
    <property type="entry name" value="Winged helix' DNA-binding domain"/>
    <property type="match status" value="1"/>
</dbReference>
<name>A0A4Q9LEH4_9MICR</name>
<sequence length="204" mass="22259">NILFLLRYSVLDNLCCYNLIVIIEGVIYLNNNFKSEKEKIKFKKLNIISNKGYGSNGYGSSGYDSSGYGYDNGYGSNPYGSNPYISKYIDTNTINTNTINTNTTNNINNVYVQCFVVSVMKREKRLSVKCLKDKVISKVGCSVSKVEEIIGVLVEKGIIENVVGSVSKVEEIIGVLVEKGIIENSSSIGGGECICSIEIVVGLG</sequence>
<gene>
    <name evidence="1" type="ORF">CWI38_2592p0010</name>
</gene>
<dbReference type="VEuPathDB" id="MicrosporidiaDB:CWI38_2592p0010"/>
<protein>
    <submittedName>
        <fullName evidence="1">Uncharacterized protein</fullName>
    </submittedName>
</protein>
<evidence type="ECO:0000313" key="2">
    <source>
        <dbReference type="Proteomes" id="UP000292282"/>
    </source>
</evidence>
<evidence type="ECO:0000313" key="1">
    <source>
        <dbReference type="EMBL" id="TBU06358.1"/>
    </source>
</evidence>
<organism evidence="1 2">
    <name type="scientific">Hamiltosporidium tvaerminnensis</name>
    <dbReference type="NCBI Taxonomy" id="1176355"/>
    <lineage>
        <taxon>Eukaryota</taxon>
        <taxon>Fungi</taxon>
        <taxon>Fungi incertae sedis</taxon>
        <taxon>Microsporidia</taxon>
        <taxon>Dubosqiidae</taxon>
        <taxon>Hamiltosporidium</taxon>
    </lineage>
</organism>
<reference evidence="1 2" key="1">
    <citation type="submission" date="2017-12" db="EMBL/GenBank/DDBJ databases">
        <authorList>
            <person name="Pombert J.-F."/>
            <person name="Haag K.L."/>
            <person name="Ebert D."/>
        </authorList>
    </citation>
    <scope>NUCLEOTIDE SEQUENCE [LARGE SCALE GENOMIC DNA]</scope>
    <source>
        <strain evidence="1">IL-G-3</strain>
    </source>
</reference>
<feature type="non-terminal residue" evidence="1">
    <location>
        <position position="1"/>
    </location>
</feature>
<keyword evidence="2" id="KW-1185">Reference proteome</keyword>
<dbReference type="Proteomes" id="UP000292282">
    <property type="component" value="Unassembled WGS sequence"/>
</dbReference>